<dbReference type="InterPro" id="IPR050490">
    <property type="entry name" value="Bact_solute-bd_prot1"/>
</dbReference>
<evidence type="ECO:0000256" key="1">
    <source>
        <dbReference type="SAM" id="SignalP"/>
    </source>
</evidence>
<dbReference type="EMBL" id="JACHXK010000006">
    <property type="protein sequence ID" value="MBB3110938.1"/>
    <property type="molecule type" value="Genomic_DNA"/>
</dbReference>
<evidence type="ECO:0000313" key="3">
    <source>
        <dbReference type="EMBL" id="MBB3110938.1"/>
    </source>
</evidence>
<feature type="domain" description="DUF3502" evidence="2">
    <location>
        <begin position="436"/>
        <end position="504"/>
    </location>
</feature>
<dbReference type="AlphaFoldDB" id="A0A7W5FN97"/>
<organism evidence="3 4">
    <name type="scientific">Paenibacillus phyllosphaerae</name>
    <dbReference type="NCBI Taxonomy" id="274593"/>
    <lineage>
        <taxon>Bacteria</taxon>
        <taxon>Bacillati</taxon>
        <taxon>Bacillota</taxon>
        <taxon>Bacilli</taxon>
        <taxon>Bacillales</taxon>
        <taxon>Paenibacillaceae</taxon>
        <taxon>Paenibacillus</taxon>
    </lineage>
</organism>
<reference evidence="3 4" key="1">
    <citation type="submission" date="2020-08" db="EMBL/GenBank/DDBJ databases">
        <title>Genomic Encyclopedia of Type Strains, Phase III (KMG-III): the genomes of soil and plant-associated and newly described type strains.</title>
        <authorList>
            <person name="Whitman W."/>
        </authorList>
    </citation>
    <scope>NUCLEOTIDE SEQUENCE [LARGE SCALE GENOMIC DNA]</scope>
    <source>
        <strain evidence="3 4">CECT 5862</strain>
    </source>
</reference>
<evidence type="ECO:0000313" key="4">
    <source>
        <dbReference type="Proteomes" id="UP000570361"/>
    </source>
</evidence>
<dbReference type="InterPro" id="IPR006059">
    <property type="entry name" value="SBP"/>
</dbReference>
<dbReference type="SUPFAM" id="SSF53850">
    <property type="entry name" value="Periplasmic binding protein-like II"/>
    <property type="match status" value="1"/>
</dbReference>
<dbReference type="Proteomes" id="UP000570361">
    <property type="component" value="Unassembled WGS sequence"/>
</dbReference>
<keyword evidence="4" id="KW-1185">Reference proteome</keyword>
<sequence length="508" mass="54817">MKRAKKATWLTLIAAMALMTACNSNQATNNTNAAGANNANASTEQTDSAETYEIVFGFPVLGNVPADLAAVEAEISKITKEKINATVKFAAIPIGQWAQQSNLMLTGGEKLDIMLTDFSAYSGMVARKQLLALDDLIEQQGQGIKTALGDKLEAARIDGKIYATPVNQLPLGGSAIYMRKDILDQSGIDASTIKTTDDLDNLFKTVHEKNPDLAVIAPTPTGTMPMTSLVQGLANIDTLTDSLGVLDLSTDSTKVVNLYETQAYVDALKKLRTWYEAGYVPKDAVNTKVNNTDLMKSGKAFSLYDSDGPNKEKTSSASVGMEMVRVSMQQPLVRTQDVLGLDWAIPANNSDNPEKAMEFLNLTYTDADIVNLINFGIEGKHYTKKSDNVIARVANSGYELHQSFMFGDVALTYLEEGQDESTRDAAAFEAISVDSPALGFTANLDAVKTELAAVKNVTAQYVAALETGSVDPDKILPQFNEKLKAAGIDKIIAEKQKQLDAWLAANKK</sequence>
<protein>
    <submittedName>
        <fullName evidence="3">Putative aldouronate transport system substrate-binding protein</fullName>
    </submittedName>
</protein>
<keyword evidence="1" id="KW-0732">Signal</keyword>
<dbReference type="PROSITE" id="PS51257">
    <property type="entry name" value="PROKAR_LIPOPROTEIN"/>
    <property type="match status" value="1"/>
</dbReference>
<evidence type="ECO:0000259" key="2">
    <source>
        <dbReference type="Pfam" id="PF12010"/>
    </source>
</evidence>
<accession>A0A7W5FN97</accession>
<comment type="caution">
    <text evidence="3">The sequence shown here is derived from an EMBL/GenBank/DDBJ whole genome shotgun (WGS) entry which is preliminary data.</text>
</comment>
<gene>
    <name evidence="3" type="ORF">FHS18_003006</name>
</gene>
<dbReference type="Pfam" id="PF12010">
    <property type="entry name" value="DUF3502"/>
    <property type="match status" value="1"/>
</dbReference>
<feature type="signal peptide" evidence="1">
    <location>
        <begin position="1"/>
        <end position="27"/>
    </location>
</feature>
<name>A0A7W5FN97_9BACL</name>
<dbReference type="RefSeq" id="WP_183600844.1">
    <property type="nucleotide sequence ID" value="NZ_JACHXK010000006.1"/>
</dbReference>
<proteinExistence type="predicted"/>
<dbReference type="PANTHER" id="PTHR43649:SF17">
    <property type="entry name" value="ABC TRANSPORTER SOLUTE BINDING PROTEIN-SUGAR TRANSPORT"/>
    <property type="match status" value="1"/>
</dbReference>
<dbReference type="PANTHER" id="PTHR43649">
    <property type="entry name" value="ARABINOSE-BINDING PROTEIN-RELATED"/>
    <property type="match status" value="1"/>
</dbReference>
<feature type="chain" id="PRO_5039106560" evidence="1">
    <location>
        <begin position="28"/>
        <end position="508"/>
    </location>
</feature>
<dbReference type="Gene3D" id="3.40.190.10">
    <property type="entry name" value="Periplasmic binding protein-like II"/>
    <property type="match status" value="2"/>
</dbReference>
<dbReference type="Pfam" id="PF01547">
    <property type="entry name" value="SBP_bac_1"/>
    <property type="match status" value="1"/>
</dbReference>
<dbReference type="InterPro" id="IPR022627">
    <property type="entry name" value="DUF3502"/>
</dbReference>